<evidence type="ECO:0000313" key="2">
    <source>
        <dbReference type="EMBL" id="OMO87686.1"/>
    </source>
</evidence>
<dbReference type="EMBL" id="AWUE01017275">
    <property type="protein sequence ID" value="OMO87686.1"/>
    <property type="molecule type" value="Genomic_DNA"/>
</dbReference>
<accession>A0A1R3IYP6</accession>
<comment type="caution">
    <text evidence="2">The sequence shown here is derived from an EMBL/GenBank/DDBJ whole genome shotgun (WGS) entry which is preliminary data.</text>
</comment>
<sequence length="73" mass="8373">MAKAKQEQAMTTFNSSSRAHQQGIKTSRGFQQPLNQHRTIFNKAWRLHRKVIPSGPKANNNACLEKMKLSKCY</sequence>
<proteinExistence type="predicted"/>
<keyword evidence="3" id="KW-1185">Reference proteome</keyword>
<name>A0A1R3IYP6_9ROSI</name>
<organism evidence="2 3">
    <name type="scientific">Corchorus olitorius</name>
    <dbReference type="NCBI Taxonomy" id="93759"/>
    <lineage>
        <taxon>Eukaryota</taxon>
        <taxon>Viridiplantae</taxon>
        <taxon>Streptophyta</taxon>
        <taxon>Embryophyta</taxon>
        <taxon>Tracheophyta</taxon>
        <taxon>Spermatophyta</taxon>
        <taxon>Magnoliopsida</taxon>
        <taxon>eudicotyledons</taxon>
        <taxon>Gunneridae</taxon>
        <taxon>Pentapetalae</taxon>
        <taxon>rosids</taxon>
        <taxon>malvids</taxon>
        <taxon>Malvales</taxon>
        <taxon>Malvaceae</taxon>
        <taxon>Grewioideae</taxon>
        <taxon>Apeibeae</taxon>
        <taxon>Corchorus</taxon>
    </lineage>
</organism>
<dbReference type="Proteomes" id="UP000187203">
    <property type="component" value="Unassembled WGS sequence"/>
</dbReference>
<reference evidence="3" key="1">
    <citation type="submission" date="2013-09" db="EMBL/GenBank/DDBJ databases">
        <title>Corchorus olitorius genome sequencing.</title>
        <authorList>
            <person name="Alam M."/>
            <person name="Haque M.S."/>
            <person name="Islam M.S."/>
            <person name="Emdad E.M."/>
            <person name="Islam M.M."/>
            <person name="Ahmed B."/>
            <person name="Halim A."/>
            <person name="Hossen Q.M.M."/>
            <person name="Hossain M.Z."/>
            <person name="Ahmed R."/>
            <person name="Khan M.M."/>
            <person name="Islam R."/>
            <person name="Rashid M.M."/>
            <person name="Khan S.A."/>
            <person name="Rahman M.S."/>
            <person name="Alam M."/>
            <person name="Yahiya A.S."/>
            <person name="Khan M.S."/>
            <person name="Azam M.S."/>
            <person name="Haque T."/>
            <person name="Lashkar M.Z.H."/>
            <person name="Akhand A.I."/>
            <person name="Morshed G."/>
            <person name="Roy S."/>
            <person name="Uddin K.S."/>
            <person name="Rabeya T."/>
            <person name="Hossain A.S."/>
            <person name="Chowdhury A."/>
            <person name="Snigdha A.R."/>
            <person name="Mortoza M.S."/>
            <person name="Matin S.A."/>
            <person name="Hoque S.M.E."/>
            <person name="Islam M.K."/>
            <person name="Roy D.K."/>
            <person name="Haider R."/>
            <person name="Moosa M.M."/>
            <person name="Elias S.M."/>
            <person name="Hasan A.M."/>
            <person name="Jahan S."/>
            <person name="Shafiuddin M."/>
            <person name="Mahmood N."/>
            <person name="Shommy N.S."/>
        </authorList>
    </citation>
    <scope>NUCLEOTIDE SEQUENCE [LARGE SCALE GENOMIC DNA]</scope>
    <source>
        <strain evidence="3">cv. O-4</strain>
    </source>
</reference>
<feature type="region of interest" description="Disordered" evidence="1">
    <location>
        <begin position="1"/>
        <end position="35"/>
    </location>
</feature>
<protein>
    <submittedName>
        <fullName evidence="2">Uncharacterized protein</fullName>
    </submittedName>
</protein>
<evidence type="ECO:0000256" key="1">
    <source>
        <dbReference type="SAM" id="MobiDB-lite"/>
    </source>
</evidence>
<gene>
    <name evidence="2" type="ORF">COLO4_20617</name>
</gene>
<feature type="compositionally biased region" description="Polar residues" evidence="1">
    <location>
        <begin position="8"/>
        <end position="35"/>
    </location>
</feature>
<evidence type="ECO:0000313" key="3">
    <source>
        <dbReference type="Proteomes" id="UP000187203"/>
    </source>
</evidence>
<dbReference type="AlphaFoldDB" id="A0A1R3IYP6"/>